<evidence type="ECO:0000313" key="2">
    <source>
        <dbReference type="Proteomes" id="UP000184074"/>
    </source>
</evidence>
<protein>
    <submittedName>
        <fullName evidence="1">Uncharacterized protein</fullName>
    </submittedName>
</protein>
<dbReference type="Proteomes" id="UP000184074">
    <property type="component" value="Unassembled WGS sequence"/>
</dbReference>
<organism evidence="1 2">
    <name type="scientific">Cognatiyoonia sediminum</name>
    <dbReference type="NCBI Taxonomy" id="1508389"/>
    <lineage>
        <taxon>Bacteria</taxon>
        <taxon>Pseudomonadati</taxon>
        <taxon>Pseudomonadota</taxon>
        <taxon>Alphaproteobacteria</taxon>
        <taxon>Rhodobacterales</taxon>
        <taxon>Paracoccaceae</taxon>
        <taxon>Cognatiyoonia</taxon>
    </lineage>
</organism>
<keyword evidence="2" id="KW-1185">Reference proteome</keyword>
<dbReference type="OrthoDB" id="7775067at2"/>
<proteinExistence type="predicted"/>
<accession>A0A1M5T2F8</accession>
<dbReference type="STRING" id="1508389.SAMN05444003_3204"/>
<evidence type="ECO:0000313" key="1">
    <source>
        <dbReference type="EMBL" id="SHH44925.1"/>
    </source>
</evidence>
<sequence length="70" mass="8024">MVSRPKRLATAAFTKDMVKTLNKYFDDYQIDGVVNLDVTDKGIWLPVPGQERRKFLGSVTIFDDPSKFRS</sequence>
<reference evidence="1 2" key="1">
    <citation type="submission" date="2016-11" db="EMBL/GenBank/DDBJ databases">
        <authorList>
            <person name="Jaros S."/>
            <person name="Januszkiewicz K."/>
            <person name="Wedrychowicz H."/>
        </authorList>
    </citation>
    <scope>NUCLEOTIDE SEQUENCE [LARGE SCALE GENOMIC DNA]</scope>
    <source>
        <strain evidence="1 2">DSM 28715</strain>
    </source>
</reference>
<name>A0A1M5T2F8_9RHOB</name>
<dbReference type="AlphaFoldDB" id="A0A1M5T2F8"/>
<dbReference type="EMBL" id="FQXB01000008">
    <property type="protein sequence ID" value="SHH44925.1"/>
    <property type="molecule type" value="Genomic_DNA"/>
</dbReference>
<dbReference type="RefSeq" id="WP_072902831.1">
    <property type="nucleotide sequence ID" value="NZ_FQXB01000008.1"/>
</dbReference>
<gene>
    <name evidence="1" type="ORF">SAMN05444003_3204</name>
</gene>